<sequence length="373" mass="39802">MSASVSQIDYWRGATSNANNADGSSGAVFLSYDMFLGLSVLGGFLALDHLYLRSPLTFLAKLFVNIFFFGVWWLYDASQAIFNTDVIKVFGVGIPGLGPKGIAAGVLANDVPDKKHASFFFYAVALIFGGLFGLDSFLVGDKESGFIRLVSLLTVIFAVVSVFWWIYNMVLFFFKTKDVTNAYPEYFGSPSTSAYSSFFRKYILPRIPILGPILSTIRTGQTSVPGLQPVAGAVQAVSKTADTALSTVKQGFELGKTVVESGTALAGQALTTVDETAKAAASAFALVPSAASLSDGVTTAALQKAMTQKGGGVQENNDLLSYVLMGTLGFIAVSGFLGTYLRSNKNGTPSRDDSPPEPRVLRKPDQEKPTRST</sequence>
<feature type="transmembrane region" description="Helical" evidence="2">
    <location>
        <begin position="119"/>
        <end position="139"/>
    </location>
</feature>
<evidence type="ECO:0000256" key="1">
    <source>
        <dbReference type="SAM" id="MobiDB-lite"/>
    </source>
</evidence>
<accession>A0A6C0KR34</accession>
<evidence type="ECO:0008006" key="4">
    <source>
        <dbReference type="Google" id="ProtNLM"/>
    </source>
</evidence>
<reference evidence="3" key="1">
    <citation type="journal article" date="2020" name="Nature">
        <title>Giant virus diversity and host interactions through global metagenomics.</title>
        <authorList>
            <person name="Schulz F."/>
            <person name="Roux S."/>
            <person name="Paez-Espino D."/>
            <person name="Jungbluth S."/>
            <person name="Walsh D.A."/>
            <person name="Denef V.J."/>
            <person name="McMahon K.D."/>
            <person name="Konstantinidis K.T."/>
            <person name="Eloe-Fadrosh E.A."/>
            <person name="Kyrpides N.C."/>
            <person name="Woyke T."/>
        </authorList>
    </citation>
    <scope>NUCLEOTIDE SEQUENCE</scope>
    <source>
        <strain evidence="3">GVMAG-S-3300013006-158</strain>
    </source>
</reference>
<organism evidence="3">
    <name type="scientific">viral metagenome</name>
    <dbReference type="NCBI Taxonomy" id="1070528"/>
    <lineage>
        <taxon>unclassified sequences</taxon>
        <taxon>metagenomes</taxon>
        <taxon>organismal metagenomes</taxon>
    </lineage>
</organism>
<feature type="transmembrane region" description="Helical" evidence="2">
    <location>
        <begin position="26"/>
        <end position="46"/>
    </location>
</feature>
<feature type="compositionally biased region" description="Basic and acidic residues" evidence="1">
    <location>
        <begin position="350"/>
        <end position="373"/>
    </location>
</feature>
<evidence type="ECO:0000256" key="2">
    <source>
        <dbReference type="SAM" id="Phobius"/>
    </source>
</evidence>
<name>A0A6C0KR34_9ZZZZ</name>
<feature type="transmembrane region" description="Helical" evidence="2">
    <location>
        <begin position="146"/>
        <end position="167"/>
    </location>
</feature>
<feature type="region of interest" description="Disordered" evidence="1">
    <location>
        <begin position="344"/>
        <end position="373"/>
    </location>
</feature>
<evidence type="ECO:0000313" key="3">
    <source>
        <dbReference type="EMBL" id="QHU18864.1"/>
    </source>
</evidence>
<feature type="transmembrane region" description="Helical" evidence="2">
    <location>
        <begin position="319"/>
        <end position="341"/>
    </location>
</feature>
<keyword evidence="2" id="KW-1133">Transmembrane helix</keyword>
<keyword evidence="2" id="KW-0812">Transmembrane</keyword>
<proteinExistence type="predicted"/>
<protein>
    <recommendedName>
        <fullName evidence="4">TM2 domain-containing protein</fullName>
    </recommendedName>
</protein>
<dbReference type="EMBL" id="MN740939">
    <property type="protein sequence ID" value="QHU18864.1"/>
    <property type="molecule type" value="Genomic_DNA"/>
</dbReference>
<feature type="transmembrane region" description="Helical" evidence="2">
    <location>
        <begin position="58"/>
        <end position="75"/>
    </location>
</feature>
<dbReference type="AlphaFoldDB" id="A0A6C0KR34"/>
<keyword evidence="2" id="KW-0472">Membrane</keyword>